<accession>A0A0K2RXS6</accession>
<dbReference type="PANTHER" id="PTHR12526">
    <property type="entry name" value="GLYCOSYLTRANSFERASE"/>
    <property type="match status" value="1"/>
</dbReference>
<dbReference type="AlphaFoldDB" id="A0A0K2RXS6"/>
<evidence type="ECO:0000256" key="1">
    <source>
        <dbReference type="ARBA" id="ARBA00022679"/>
    </source>
</evidence>
<dbReference type="SUPFAM" id="SSF53756">
    <property type="entry name" value="UDP-Glycosyltransferase/glycogen phosphorylase"/>
    <property type="match status" value="1"/>
</dbReference>
<evidence type="ECO:0000313" key="3">
    <source>
        <dbReference type="EMBL" id="BAS19629.1"/>
    </source>
</evidence>
<dbReference type="InterPro" id="IPR001296">
    <property type="entry name" value="Glyco_trans_1"/>
</dbReference>
<proteinExistence type="predicted"/>
<keyword evidence="1 3" id="KW-0808">Transferase</keyword>
<organism evidence="3">
    <name type="scientific">Rothia mucilaginosa</name>
    <dbReference type="NCBI Taxonomy" id="43675"/>
    <lineage>
        <taxon>Bacteria</taxon>
        <taxon>Bacillati</taxon>
        <taxon>Actinomycetota</taxon>
        <taxon>Actinomycetes</taxon>
        <taxon>Micrococcales</taxon>
        <taxon>Micrococcaceae</taxon>
        <taxon>Rothia</taxon>
    </lineage>
</organism>
<protein>
    <submittedName>
        <fullName evidence="3">Putative glycosyltransferase</fullName>
    </submittedName>
</protein>
<feature type="domain" description="Glycosyl transferase family 1" evidence="2">
    <location>
        <begin position="161"/>
        <end position="317"/>
    </location>
</feature>
<name>A0A0K2RXS6_9MICC</name>
<sequence length="349" mass="38162">MKKELYIATNNGDIGGGEVMLLNIARAARSLGYKVTIVGPSEPKQLMEAAADEGFACIILPAKNRAQYMLALRAWHAHNKDVLLWCNGLVPATATGGRKNRIVHLHQFATGINAKLVPFARRNALVTLVPSRYVARACPGSEVFANWVSGVSTELDHRVGERRIRVGFLGRLTPAKGIPALCEALSILNKDEIIYDFIIGGEPVFASEEGRAEVETALARVAPFSTRLGWTTPDRLFSNIDMLVVPSAGAEESFGLVVAEAMSARIPVVISDAAPLMEVVGGNGSYPYIVPVNQPQALAQAIEKLGQEIREESEELAERTSELFWRWQENYSPEAGKVRVGEILERFIR</sequence>
<dbReference type="PATRIC" id="fig|43675.28.peg.385"/>
<reference evidence="4" key="1">
    <citation type="submission" date="2015-08" db="EMBL/GenBank/DDBJ databases">
        <title>Complete genome sequence of Rothia mucilaginosa strain NUM-Rm6536.</title>
        <authorList>
            <person name="Nambu T."/>
        </authorList>
    </citation>
    <scope>NUCLEOTIDE SEQUENCE [LARGE SCALE GENOMIC DNA]</scope>
    <source>
        <strain evidence="4">NUM-Rm6536</strain>
    </source>
</reference>
<dbReference type="RefSeq" id="WP_060823816.1">
    <property type="nucleotide sequence ID" value="NZ_AP014938.1"/>
</dbReference>
<evidence type="ECO:0000313" key="4">
    <source>
        <dbReference type="Proteomes" id="UP000066203"/>
    </source>
</evidence>
<dbReference type="Proteomes" id="UP000066203">
    <property type="component" value="Chromosome"/>
</dbReference>
<dbReference type="Gene3D" id="3.40.50.2000">
    <property type="entry name" value="Glycogen Phosphorylase B"/>
    <property type="match status" value="2"/>
</dbReference>
<evidence type="ECO:0000259" key="2">
    <source>
        <dbReference type="Pfam" id="PF00534"/>
    </source>
</evidence>
<dbReference type="EMBL" id="AP014938">
    <property type="protein sequence ID" value="BAS19629.1"/>
    <property type="molecule type" value="Genomic_DNA"/>
</dbReference>
<dbReference type="CDD" id="cd03801">
    <property type="entry name" value="GT4_PimA-like"/>
    <property type="match status" value="1"/>
</dbReference>
<dbReference type="GO" id="GO:0016757">
    <property type="term" value="F:glycosyltransferase activity"/>
    <property type="evidence" value="ECO:0007669"/>
    <property type="project" value="InterPro"/>
</dbReference>
<dbReference type="Pfam" id="PF00534">
    <property type="entry name" value="Glycos_transf_1"/>
    <property type="match status" value="1"/>
</dbReference>
<gene>
    <name evidence="3" type="ORF">RM6536_0382</name>
</gene>